<dbReference type="OrthoDB" id="40048at2759"/>
<evidence type="ECO:0000259" key="8">
    <source>
        <dbReference type="Pfam" id="PF04762"/>
    </source>
</evidence>
<comment type="subcellular location">
    <subcellularLocation>
        <location evidence="1">Cytoplasm</location>
    </subcellularLocation>
</comment>
<feature type="compositionally biased region" description="Low complexity" evidence="7">
    <location>
        <begin position="1054"/>
        <end position="1089"/>
    </location>
</feature>
<dbReference type="Pfam" id="PF23936">
    <property type="entry name" value="HB_ELP1"/>
    <property type="match status" value="1"/>
</dbReference>
<dbReference type="Gene3D" id="1.25.40.470">
    <property type="match status" value="1"/>
</dbReference>
<keyword evidence="14" id="KW-1185">Reference proteome</keyword>
<accession>A0A9W6BMV3</accession>
<feature type="domain" description="ELP1 N-terminal second beta-propeller" evidence="9">
    <location>
        <begin position="440"/>
        <end position="809"/>
    </location>
</feature>
<dbReference type="Pfam" id="PF23878">
    <property type="entry name" value="TPR_ELP1"/>
    <property type="match status" value="1"/>
</dbReference>
<keyword evidence="5" id="KW-0819">tRNA processing</keyword>
<name>A0A9W6BMV3_9CHLO</name>
<dbReference type="InterPro" id="IPR056166">
    <property type="entry name" value="TPR_ELP1"/>
</dbReference>
<dbReference type="EMBL" id="BRXU01000010">
    <property type="protein sequence ID" value="GLC54502.1"/>
    <property type="molecule type" value="Genomic_DNA"/>
</dbReference>
<evidence type="ECO:0000256" key="7">
    <source>
        <dbReference type="SAM" id="MobiDB-lite"/>
    </source>
</evidence>
<feature type="compositionally biased region" description="Basic residues" evidence="7">
    <location>
        <begin position="1437"/>
        <end position="1446"/>
    </location>
</feature>
<evidence type="ECO:0000256" key="1">
    <source>
        <dbReference type="ARBA" id="ARBA00004496"/>
    </source>
</evidence>
<comment type="caution">
    <text evidence="13">The sequence shown here is derived from an EMBL/GenBank/DDBJ whole genome shotgun (WGS) entry which is preliminary data.</text>
</comment>
<organism evidence="13 14">
    <name type="scientific">Pleodorina starrii</name>
    <dbReference type="NCBI Taxonomy" id="330485"/>
    <lineage>
        <taxon>Eukaryota</taxon>
        <taxon>Viridiplantae</taxon>
        <taxon>Chlorophyta</taxon>
        <taxon>core chlorophytes</taxon>
        <taxon>Chlorophyceae</taxon>
        <taxon>CS clade</taxon>
        <taxon>Chlamydomonadales</taxon>
        <taxon>Volvocaceae</taxon>
        <taxon>Pleodorina</taxon>
    </lineage>
</organism>
<evidence type="ECO:0000256" key="3">
    <source>
        <dbReference type="ARBA" id="ARBA00006086"/>
    </source>
</evidence>
<evidence type="ECO:0000256" key="6">
    <source>
        <dbReference type="ARBA" id="ARBA00029535"/>
    </source>
</evidence>
<dbReference type="Gene3D" id="2.130.10.10">
    <property type="entry name" value="YVTN repeat-like/Quinoprotein amine dehydrogenase"/>
    <property type="match status" value="1"/>
</dbReference>
<dbReference type="Pfam" id="PF04762">
    <property type="entry name" value="Beta-prop_ELP1_1st"/>
    <property type="match status" value="2"/>
</dbReference>
<feature type="domain" description="ELP1 first N-terminal beta-propeller" evidence="8">
    <location>
        <begin position="89"/>
        <end position="166"/>
    </location>
</feature>
<feature type="compositionally biased region" description="Gly residues" evidence="7">
    <location>
        <begin position="979"/>
        <end position="996"/>
    </location>
</feature>
<dbReference type="GO" id="GO:0033588">
    <property type="term" value="C:elongator holoenzyme complex"/>
    <property type="evidence" value="ECO:0007669"/>
    <property type="project" value="InterPro"/>
</dbReference>
<dbReference type="Proteomes" id="UP001165080">
    <property type="component" value="Unassembled WGS sequence"/>
</dbReference>
<evidence type="ECO:0000259" key="9">
    <source>
        <dbReference type="Pfam" id="PF23797"/>
    </source>
</evidence>
<protein>
    <recommendedName>
        <fullName evidence="6">Elongator complex protein 1</fullName>
    </recommendedName>
</protein>
<evidence type="ECO:0000259" key="10">
    <source>
        <dbReference type="Pfam" id="PF23878"/>
    </source>
</evidence>
<dbReference type="InterPro" id="IPR056169">
    <property type="entry name" value="HB_ELP1"/>
</dbReference>
<dbReference type="Pfam" id="PF23925">
    <property type="entry name" value="A-sol_ELP1"/>
    <property type="match status" value="1"/>
</dbReference>
<feature type="region of interest" description="Disordered" evidence="7">
    <location>
        <begin position="1410"/>
        <end position="1451"/>
    </location>
</feature>
<feature type="region of interest" description="Disordered" evidence="7">
    <location>
        <begin position="1051"/>
        <end position="1094"/>
    </location>
</feature>
<evidence type="ECO:0000259" key="11">
    <source>
        <dbReference type="Pfam" id="PF23925"/>
    </source>
</evidence>
<proteinExistence type="inferred from homology"/>
<evidence type="ECO:0000313" key="13">
    <source>
        <dbReference type="EMBL" id="GLC54502.1"/>
    </source>
</evidence>
<gene>
    <name evidence="13" type="primary">PLEST009293</name>
    <name evidence="13" type="ORF">PLESTB_000873600</name>
</gene>
<keyword evidence="4" id="KW-0963">Cytoplasm</keyword>
<feature type="domain" description="ELP1 first N-terminal beta-propeller" evidence="8">
    <location>
        <begin position="183"/>
        <end position="406"/>
    </location>
</feature>
<evidence type="ECO:0000313" key="14">
    <source>
        <dbReference type="Proteomes" id="UP001165080"/>
    </source>
</evidence>
<evidence type="ECO:0000256" key="4">
    <source>
        <dbReference type="ARBA" id="ARBA00022490"/>
    </source>
</evidence>
<dbReference type="InterPro" id="IPR006849">
    <property type="entry name" value="Elp1"/>
</dbReference>
<dbReference type="SUPFAM" id="SSF82171">
    <property type="entry name" value="DPP6 N-terminal domain-like"/>
    <property type="match status" value="1"/>
</dbReference>
<sequence>MKNLVIERDHCAQLGLGDDGVAVGFCTNSTDSSLYVITYHGVVHGFRAGENPTALWRCPLGPELLPEGLEEEGDASAPDGGGGSGRAWLAAFSHVLELDALCIATRSGTIALLHVAEDAAQHLEQVGEIDGGVACLEWSPDGELLAILSGSGNLLVMNQAWELLYEGPALGPAAAAATAAAATEDGGVGGRLFQDARLSWRGDGKFFAVVCRDPTAAPAVAAATGSDAAAAPPPPYRVRIWDRATLELHSEGEAAEGLMPLPAWQPNGRHLYVPAAAAAAAATGAGGGAAAAAAASSGPSILLYERNGLRHGGFNLPSSAPVRALAWSCDSELLAVLTAPMSQQVAAAAQEGANVGADADAGAVSDEGAYDWVLQVWHRSNWHWYLKHERRYPHGRGGGPQIRWDEQYGGLLHVLTPGGVYEAVGLTWDTCVSERGTAVVVDGRALLLTPLRHGLVPPPMCAARVALPEAAVDVAIASLPSRTGASASSPSSSWSDEDEVVAALTSSGRLVLARSVEEDLWQETLEDQEALATEKGADAAAALLPAAPRLDVPLADGRRARALCWLYGSSSLLVLASPYPEEELEEGDGDVLVQVDVEWVSCGPADPTDPRVSPEVRLTERPPVYAGGRVLRIAPHAAGGVAVQLAGGAVARFVAGASALAPCGPAAALKVPCSVVRSTPAMAMAMTAEGAAVSREVPPLLGLSRSGMLCWGSAVISPADVTSMAIRARGPGGPALLYTTRKNLLYTVLMSQLASYSHRELTADPRSLRLNRREGDVQAAMHVAMRPDAATAASRDVAVRAVEAGAALVACPAGTPAPAPAASCPSAPSSSSAERLADVAVVLQMPRGNLEGVAPRSLVLAALVGALRRRDFGEAWRLASVQRVDLNLLVDYGWPSFLSSAGSLVAAVPRPTDLCDLLFAVRPGSVLEQGGPYAGALAWLGEAPARTAPAAAAGGAGPQQRGLGGGRAGQQQQQQLEGGADGGQDGGKGAGGGGSSGSSKVTAVCGAVREAVLALPDAAKYLEVVVTSYARSDPPQLEAAMRCIRDAKERELRATTTATTTTTASSRSSSSGSGSQEPAGAPAAPAASTVSGHSGPADKALKHLLLYVDADELYSTALGMYDMPLAYMVVVNAQKDPGEYLAELQRLAALSPPALQRHAVDMSLRRYPSALRNLVEAGQQHFQQALQLARERGLLRQLLQLYDNDPEHRPAVLDAYGEQLEASKRYEDAAVSYLAAGKLDKALRSYRAAGRWRMVFVVAGQLEYDEAAVQSLAAEVAEELAAGGQAADAAAVLLSYLGDVDNAVRTYTQAREWREAMRVAHAHGRADLVETVVAPAAAEAAAALLSESREAAERIRKYSQRLADVRTRRLALSAAVMAADEDGAAHGLPDDLQSDVVSLVSGLSIYTDATGAAGGPGPGTATASASSRAPSTVGGRKAYRQGKKVQKAGGRIRAGSPLEEASLVSHVHSLAPRPGGLEEAGQLGELLVLLGHDGDARTLQRAIAAWQAAYQEAREDMAAQPIPVDGPPHARAEMERLLQPAPDTSGVAWKWDVLRDFAA</sequence>
<dbReference type="InterPro" id="IPR056167">
    <property type="entry name" value="A-sol_ELP1"/>
</dbReference>
<dbReference type="GO" id="GO:0000049">
    <property type="term" value="F:tRNA binding"/>
    <property type="evidence" value="ECO:0007669"/>
    <property type="project" value="TreeGrafter"/>
</dbReference>
<dbReference type="GO" id="GO:0005829">
    <property type="term" value="C:cytosol"/>
    <property type="evidence" value="ECO:0007669"/>
    <property type="project" value="TreeGrafter"/>
</dbReference>
<feature type="compositionally biased region" description="Low complexity" evidence="7">
    <location>
        <begin position="1419"/>
        <end position="1432"/>
    </location>
</feature>
<comment type="pathway">
    <text evidence="2">tRNA modification; 5-methoxycarbonylmethyl-2-thiouridine-tRNA biosynthesis.</text>
</comment>
<evidence type="ECO:0000256" key="5">
    <source>
        <dbReference type="ARBA" id="ARBA00022694"/>
    </source>
</evidence>
<dbReference type="GO" id="GO:0002926">
    <property type="term" value="P:tRNA wobble base 5-methoxycarbonylmethyl-2-thiouridinylation"/>
    <property type="evidence" value="ECO:0007669"/>
    <property type="project" value="TreeGrafter"/>
</dbReference>
<comment type="similarity">
    <text evidence="3">Belongs to the ELP1/IKA1 family.</text>
</comment>
<feature type="region of interest" description="Disordered" evidence="7">
    <location>
        <begin position="949"/>
        <end position="1000"/>
    </location>
</feature>
<feature type="compositionally biased region" description="Low complexity" evidence="7">
    <location>
        <begin position="969"/>
        <end position="978"/>
    </location>
</feature>
<evidence type="ECO:0000256" key="2">
    <source>
        <dbReference type="ARBA" id="ARBA00005043"/>
    </source>
</evidence>
<dbReference type="Pfam" id="PF23797">
    <property type="entry name" value="Beta-prop_ELP1_2nd"/>
    <property type="match status" value="1"/>
</dbReference>
<evidence type="ECO:0000259" key="12">
    <source>
        <dbReference type="Pfam" id="PF23936"/>
    </source>
</evidence>
<dbReference type="PANTHER" id="PTHR12747">
    <property type="entry name" value="ELONGATOR COMPLEX PROTEIN 1"/>
    <property type="match status" value="1"/>
</dbReference>
<dbReference type="InterPro" id="IPR015943">
    <property type="entry name" value="WD40/YVTN_repeat-like_dom_sf"/>
</dbReference>
<feature type="domain" description="ELP1 alpha-solenoid" evidence="11">
    <location>
        <begin position="1096"/>
        <end position="1146"/>
    </location>
</feature>
<dbReference type="InterPro" id="IPR056164">
    <property type="entry name" value="Beta-prop_ELP1_1st"/>
</dbReference>
<dbReference type="PANTHER" id="PTHR12747:SF0">
    <property type="entry name" value="ELONGATOR COMPLEX PROTEIN 1"/>
    <property type="match status" value="1"/>
</dbReference>
<dbReference type="InterPro" id="IPR056165">
    <property type="entry name" value="Beta-prop_ELP1_2nd"/>
</dbReference>
<reference evidence="13 14" key="1">
    <citation type="journal article" date="2023" name="Commun. Biol.">
        <title>Reorganization of the ancestral sex-determining regions during the evolution of trioecy in Pleodorina starrii.</title>
        <authorList>
            <person name="Takahashi K."/>
            <person name="Suzuki S."/>
            <person name="Kawai-Toyooka H."/>
            <person name="Yamamoto K."/>
            <person name="Hamaji T."/>
            <person name="Ootsuki R."/>
            <person name="Yamaguchi H."/>
            <person name="Kawachi M."/>
            <person name="Higashiyama T."/>
            <person name="Nozaki H."/>
        </authorList>
    </citation>
    <scope>NUCLEOTIDE SEQUENCE [LARGE SCALE GENOMIC DNA]</scope>
    <source>
        <strain evidence="13 14">NIES-4479</strain>
    </source>
</reference>
<feature type="domain" description="ELP1 three-helical bundle" evidence="12">
    <location>
        <begin position="1327"/>
        <end position="1505"/>
    </location>
</feature>
<feature type="domain" description="ELP1 TPR" evidence="10">
    <location>
        <begin position="1156"/>
        <end position="1318"/>
    </location>
</feature>
<feature type="compositionally biased region" description="Gly residues" evidence="7">
    <location>
        <begin position="954"/>
        <end position="968"/>
    </location>
</feature>